<name>A0A5E8BS89_9ASCO</name>
<dbReference type="Proteomes" id="UP000398389">
    <property type="component" value="Unassembled WGS sequence"/>
</dbReference>
<evidence type="ECO:0000313" key="2">
    <source>
        <dbReference type="EMBL" id="VVT54273.1"/>
    </source>
</evidence>
<sequence>MKLNLLIGTLLSLCTIANAYTYYLNTTLPCPTDSNSFIEPSVPVSKSVSALFDESSGTPTVEILADGTQTCLPTLDYEFSPFGCQVACPSAVAAAANTELSCNDLVNGYHDEFVYCLRCQLEISGFSNTLSEAAINKFIDCGINISCDITSSSSSPSSLTVTVPSTTATPTITTSLPSTPPLTTETTSIVTITSYTTHSTVSGTITVTVVEPCETTTVTVVICPITSDSTTSYSTSTLTEELKITSKYTSYVTLTSYSTRSTVTGTVTVTLIEPCEITETLVVEPVTLSDTTVLSTSTVTLVSSITSNTAPTTLVVEEITSSDVVVHFTSTVSPSNVASVFVKSEEVSSTAVTESKKITSYITVTSYLTSIGISGTVTYTIVVPSEVPETLVIEEITSSDVLVLSTSTLAPSSEITNVPVTEVEEVISYVTLTSYLTQISTSGTVTQTFVKPSEVLETLVIESIASSDVTLFSTSTVTPSKVIITPVSEPGVTVAFVSESITSYITLTFYQTQTFSVGTSIVSVVEPVLSTQAIVVEASTSSSSLPSTTSLIEQVPSGNVSGFVETQVTQVNKGNHFMTSLNALGVIFILILAI</sequence>
<organism evidence="2 3">
    <name type="scientific">Magnusiomyces paraingens</name>
    <dbReference type="NCBI Taxonomy" id="2606893"/>
    <lineage>
        <taxon>Eukaryota</taxon>
        <taxon>Fungi</taxon>
        <taxon>Dikarya</taxon>
        <taxon>Ascomycota</taxon>
        <taxon>Saccharomycotina</taxon>
        <taxon>Dipodascomycetes</taxon>
        <taxon>Dipodascales</taxon>
        <taxon>Dipodascaceae</taxon>
        <taxon>Magnusiomyces</taxon>
    </lineage>
</organism>
<dbReference type="RefSeq" id="XP_031854599.1">
    <property type="nucleotide sequence ID" value="XM_031998708.1"/>
</dbReference>
<accession>A0A5E8BS89</accession>
<evidence type="ECO:0000313" key="3">
    <source>
        <dbReference type="Proteomes" id="UP000398389"/>
    </source>
</evidence>
<gene>
    <name evidence="2" type="ORF">SAPINGB_P003993</name>
</gene>
<keyword evidence="1" id="KW-0732">Signal</keyword>
<feature type="signal peptide" evidence="1">
    <location>
        <begin position="1"/>
        <end position="19"/>
    </location>
</feature>
<protein>
    <recommendedName>
        <fullName evidence="4">Flo11 domain-containing protein</fullName>
    </recommendedName>
</protein>
<feature type="chain" id="PRO_5023126239" description="Flo11 domain-containing protein" evidence="1">
    <location>
        <begin position="20"/>
        <end position="594"/>
    </location>
</feature>
<evidence type="ECO:0000256" key="1">
    <source>
        <dbReference type="SAM" id="SignalP"/>
    </source>
</evidence>
<proteinExistence type="predicted"/>
<keyword evidence="3" id="KW-1185">Reference proteome</keyword>
<evidence type="ECO:0008006" key="4">
    <source>
        <dbReference type="Google" id="ProtNLM"/>
    </source>
</evidence>
<dbReference type="AlphaFoldDB" id="A0A5E8BS89"/>
<dbReference type="GeneID" id="43582808"/>
<reference evidence="2 3" key="1">
    <citation type="submission" date="2019-09" db="EMBL/GenBank/DDBJ databases">
        <authorList>
            <person name="Brejova B."/>
        </authorList>
    </citation>
    <scope>NUCLEOTIDE SEQUENCE [LARGE SCALE GENOMIC DNA]</scope>
</reference>
<dbReference type="EMBL" id="CABVLU010000003">
    <property type="protein sequence ID" value="VVT54273.1"/>
    <property type="molecule type" value="Genomic_DNA"/>
</dbReference>